<dbReference type="Pfam" id="PF10117">
    <property type="entry name" value="McrBC"/>
    <property type="match status" value="1"/>
</dbReference>
<accession>A0ABS6WBQ9</accession>
<comment type="caution">
    <text evidence="1">The sequence shown here is derived from an EMBL/GenBank/DDBJ whole genome shotgun (WGS) entry which is preliminary data.</text>
</comment>
<keyword evidence="1" id="KW-0378">Hydrolase</keyword>
<gene>
    <name evidence="1" type="primary">mcrC</name>
    <name evidence="1" type="ORF">KIH79_00670</name>
</gene>
<name>A0ABS6WBQ9_9BIFI</name>
<evidence type="ECO:0000313" key="2">
    <source>
        <dbReference type="Proteomes" id="UP000700815"/>
    </source>
</evidence>
<evidence type="ECO:0000313" key="1">
    <source>
        <dbReference type="EMBL" id="MBW3091486.1"/>
    </source>
</evidence>
<dbReference type="EMBL" id="JAHBBH010000001">
    <property type="protein sequence ID" value="MBW3091486.1"/>
    <property type="molecule type" value="Genomic_DNA"/>
</dbReference>
<dbReference type="PANTHER" id="PTHR38733">
    <property type="entry name" value="PROTEIN MCRC"/>
    <property type="match status" value="1"/>
</dbReference>
<keyword evidence="2" id="KW-1185">Reference proteome</keyword>
<dbReference type="PIRSF" id="PIRSF003109">
    <property type="entry name" value="McrC"/>
    <property type="match status" value="1"/>
</dbReference>
<dbReference type="EC" id="3.1.21.-" evidence="1"/>
<sequence length="358" mass="41164">MTSASTIPIRNVYYMLSYAFRALREQQYRKLDVEPFANMADLCAAILIRGMAVQLKRGLTRDYIPRTEETASPRGRIEIAASLNGGTMQKRRLVCTMDEFTVDSPMNRIIKSTMMLLLHADVAAERKAELRKLLVYLADVRRIDVRHVDWHMRYGRNNQTYQMLIGICYLIVKGLLQGNSDGAYKLMDFLDDQRMSHLYENFLMGYYTREWKGIINTSHHRIPWMGVGNGDDPGKALPVMQPDIVLDNGQNVLIIDAKYYTSTMQASYDRYKLRSANLYQIFTYVKNKDAELAMKDNQSHDVSGLLLYAKTDEDVVPDNEYSMGGNRIGARTVDLNQEFSMIAQQLDDIVIRNFSVTR</sequence>
<keyword evidence="1" id="KW-0540">Nuclease</keyword>
<protein>
    <submittedName>
        <fullName evidence="1">5-methylcytosine-specific restriction endonuclease system specificity protein McrC</fullName>
        <ecNumber evidence="1">3.1.21.-</ecNumber>
    </submittedName>
</protein>
<dbReference type="Proteomes" id="UP000700815">
    <property type="component" value="Unassembled WGS sequence"/>
</dbReference>
<dbReference type="GO" id="GO:0004519">
    <property type="term" value="F:endonuclease activity"/>
    <property type="evidence" value="ECO:0007669"/>
    <property type="project" value="UniProtKB-KW"/>
</dbReference>
<dbReference type="GO" id="GO:0016787">
    <property type="term" value="F:hydrolase activity"/>
    <property type="evidence" value="ECO:0007669"/>
    <property type="project" value="UniProtKB-KW"/>
</dbReference>
<keyword evidence="1" id="KW-0255">Endonuclease</keyword>
<dbReference type="NCBIfam" id="NF007277">
    <property type="entry name" value="PRK09736.1"/>
    <property type="match status" value="1"/>
</dbReference>
<organism evidence="1 2">
    <name type="scientific">Bifidobacterium miconis</name>
    <dbReference type="NCBI Taxonomy" id="2834435"/>
    <lineage>
        <taxon>Bacteria</taxon>
        <taxon>Bacillati</taxon>
        <taxon>Actinomycetota</taxon>
        <taxon>Actinomycetes</taxon>
        <taxon>Bifidobacteriales</taxon>
        <taxon>Bifidobacteriaceae</taxon>
        <taxon>Bifidobacterium</taxon>
    </lineage>
</organism>
<dbReference type="PANTHER" id="PTHR38733:SF1">
    <property type="entry name" value="TYPE IV METHYL-DIRECTED RESTRICTION ENZYME ECOKMCRBC"/>
    <property type="match status" value="1"/>
</dbReference>
<reference evidence="1 2" key="1">
    <citation type="submission" date="2021-05" db="EMBL/GenBank/DDBJ databases">
        <title>Phylogenetic classification of ten novel species belonging to the genus Bifidobacterium comprising B. colchicus sp. nov., B. abeli sp. nov., B. bicoloris sp. nov., B. guerezis sp. nov., B. rosaliae sp. nov., B. santillanensis sp. nov., B. argentati sp. nov., B. amazzoni sp. nov., B. pluviali sp. nov., and B. pinnaculum sp. nov.</title>
        <authorList>
            <person name="Lugli G.A."/>
            <person name="Ruiz Garcia L."/>
            <person name="Margolles A."/>
            <person name="Ventura M."/>
        </authorList>
    </citation>
    <scope>NUCLEOTIDE SEQUENCE [LARGE SCALE GENOMIC DNA]</scope>
    <source>
        <strain evidence="1 2">82T10</strain>
    </source>
</reference>
<dbReference type="RefSeq" id="WP_219057609.1">
    <property type="nucleotide sequence ID" value="NZ_JAHBBH010000001.1"/>
</dbReference>
<proteinExistence type="predicted"/>
<dbReference type="InterPro" id="IPR019292">
    <property type="entry name" value="McrC"/>
</dbReference>
<dbReference type="InterPro" id="IPR014407">
    <property type="entry name" value="McrC_bac"/>
</dbReference>